<dbReference type="GO" id="GO:0016020">
    <property type="term" value="C:membrane"/>
    <property type="evidence" value="ECO:0007669"/>
    <property type="project" value="TreeGrafter"/>
</dbReference>
<evidence type="ECO:0000313" key="3">
    <source>
        <dbReference type="EMBL" id="MBC6994400.1"/>
    </source>
</evidence>
<dbReference type="PANTHER" id="PTHR44196">
    <property type="entry name" value="DEHYDROGENASE/REDUCTASE SDR FAMILY MEMBER 7B"/>
    <property type="match status" value="1"/>
</dbReference>
<comment type="similarity">
    <text evidence="1">Belongs to the short-chain dehydrogenases/reductases (SDR) family.</text>
</comment>
<organism evidence="3 4">
    <name type="scientific">Neolewinella lacunae</name>
    <dbReference type="NCBI Taxonomy" id="1517758"/>
    <lineage>
        <taxon>Bacteria</taxon>
        <taxon>Pseudomonadati</taxon>
        <taxon>Bacteroidota</taxon>
        <taxon>Saprospiria</taxon>
        <taxon>Saprospirales</taxon>
        <taxon>Lewinellaceae</taxon>
        <taxon>Neolewinella</taxon>
    </lineage>
</organism>
<protein>
    <submittedName>
        <fullName evidence="3">SDR family oxidoreductase</fullName>
    </submittedName>
</protein>
<name>A0A923PKU8_9BACT</name>
<dbReference type="Gene3D" id="3.40.50.720">
    <property type="entry name" value="NAD(P)-binding Rossmann-like Domain"/>
    <property type="match status" value="1"/>
</dbReference>
<gene>
    <name evidence="3" type="ORF">H9S92_09510</name>
</gene>
<keyword evidence="4" id="KW-1185">Reference proteome</keyword>
<dbReference type="Pfam" id="PF00106">
    <property type="entry name" value="adh_short"/>
    <property type="match status" value="1"/>
</dbReference>
<dbReference type="PANTHER" id="PTHR44196:SF1">
    <property type="entry name" value="DEHYDROGENASE_REDUCTASE SDR FAMILY MEMBER 7B"/>
    <property type="match status" value="1"/>
</dbReference>
<accession>A0A923PKU8</accession>
<dbReference type="PRINTS" id="PR00081">
    <property type="entry name" value="GDHRDH"/>
</dbReference>
<dbReference type="InterPro" id="IPR036291">
    <property type="entry name" value="NAD(P)-bd_dom_sf"/>
</dbReference>
<proteinExistence type="inferred from homology"/>
<sequence length="219" mass="23257">MKPHILITGVSRGIGRACAEHFAAAGWDVSGVARNATALASMQAQWQRDYPDSHFCPIAADLATPAGRAAVPPLPYDVILLNAATYTPGKLLDTTTDHFAELLELNVLANHHLARLLLPPLIDRGTGHLVVIGSLGTDTWPGNMTAYLATKYALRGLFLGWQKDLAQSGILATLVAPGATLTSSWEGETPPENILPATAVAQLVWDVVARRTAGRIVIA</sequence>
<dbReference type="InterPro" id="IPR002347">
    <property type="entry name" value="SDR_fam"/>
</dbReference>
<evidence type="ECO:0000313" key="4">
    <source>
        <dbReference type="Proteomes" id="UP000650081"/>
    </source>
</evidence>
<dbReference type="Proteomes" id="UP000650081">
    <property type="component" value="Unassembled WGS sequence"/>
</dbReference>
<dbReference type="RefSeq" id="WP_187466476.1">
    <property type="nucleotide sequence ID" value="NZ_JACSIT010000098.1"/>
</dbReference>
<dbReference type="GO" id="GO:0016491">
    <property type="term" value="F:oxidoreductase activity"/>
    <property type="evidence" value="ECO:0007669"/>
    <property type="project" value="UniProtKB-KW"/>
</dbReference>
<reference evidence="3" key="1">
    <citation type="submission" date="2020-08" db="EMBL/GenBank/DDBJ databases">
        <title>Lewinella bacteria from marine environments.</title>
        <authorList>
            <person name="Zhong Y."/>
        </authorList>
    </citation>
    <scope>NUCLEOTIDE SEQUENCE</scope>
    <source>
        <strain evidence="3">KCTC 42187</strain>
    </source>
</reference>
<dbReference type="AlphaFoldDB" id="A0A923PKU8"/>
<comment type="caution">
    <text evidence="3">The sequence shown here is derived from an EMBL/GenBank/DDBJ whole genome shotgun (WGS) entry which is preliminary data.</text>
</comment>
<dbReference type="SUPFAM" id="SSF51735">
    <property type="entry name" value="NAD(P)-binding Rossmann-fold domains"/>
    <property type="match status" value="1"/>
</dbReference>
<keyword evidence="2" id="KW-0560">Oxidoreductase</keyword>
<evidence type="ECO:0000256" key="2">
    <source>
        <dbReference type="ARBA" id="ARBA00023002"/>
    </source>
</evidence>
<dbReference type="CDD" id="cd05233">
    <property type="entry name" value="SDR_c"/>
    <property type="match status" value="1"/>
</dbReference>
<dbReference type="EMBL" id="JACSIT010000098">
    <property type="protein sequence ID" value="MBC6994400.1"/>
    <property type="molecule type" value="Genomic_DNA"/>
</dbReference>
<evidence type="ECO:0000256" key="1">
    <source>
        <dbReference type="ARBA" id="ARBA00006484"/>
    </source>
</evidence>